<dbReference type="Pfam" id="PF00773">
    <property type="entry name" value="RNB"/>
    <property type="match status" value="1"/>
</dbReference>
<dbReference type="InterPro" id="IPR001900">
    <property type="entry name" value="RNase_II/R"/>
</dbReference>
<dbReference type="Proteomes" id="UP001211044">
    <property type="component" value="Chromosome"/>
</dbReference>
<evidence type="ECO:0000313" key="2">
    <source>
        <dbReference type="EMBL" id="WCE45811.1"/>
    </source>
</evidence>
<dbReference type="Pfam" id="PF18614">
    <property type="entry name" value="RNase_II_C_S1"/>
    <property type="match status" value="1"/>
</dbReference>
<organism evidence="2 3">
    <name type="scientific">Winkia neuii subsp. anitrata</name>
    <dbReference type="NCBI Taxonomy" id="29318"/>
    <lineage>
        <taxon>Bacteria</taxon>
        <taxon>Bacillati</taxon>
        <taxon>Actinomycetota</taxon>
        <taxon>Actinomycetes</taxon>
        <taxon>Actinomycetales</taxon>
        <taxon>Actinomycetaceae</taxon>
        <taxon>Winkia</taxon>
    </lineage>
</organism>
<dbReference type="PANTHER" id="PTHR23355:SF42">
    <property type="entry name" value="RIBONUCLEASE II, CHLOROPLASTIC_MITOCHONDRIAL"/>
    <property type="match status" value="1"/>
</dbReference>
<accession>A0AB38XNA2</accession>
<sequence>MTRRRQIYPVAPDVLVPVLDLIRKNNQVPTAFPQGATQEAQQSAERWQQWERQLHPQVSVAAAGGGAQAEKPWQVVPLQVGDGSAIPADYPPTYPRLDGTAIPLVTIDPPESKDLDQAIAIAKVSDLPEEALAGQHEVPEHVTQLRHQDAPAKAKYLLAYSIAALSCFVEPGSELDAEVHARGNTLYFPDGSVPLHPRELSAGAASLLPGQVTPSFLWRIALDEEGQVVSWRVDLAAVISRAQLDYQQVQDAVDGKGKLPPAADPALPALLQELGLLRIEREQDRGGVSLPLPEQEVEKLRGGYQLRFRASLPVENWNAHMSLLTGMCAAAGMRRLGVGVVRTLPPAKNEDVARLRRAARALGVSWPLEMSYPQLVPTLDEANPAHNAFMDRAASLFRGSGYLVYGPAIGGRDPIGELFPVQDRRVVHSAIAAEYAHSTAPLRRLVDRFSLELAWADTRRQDAGGGAAEEFIPGWVLDALPQLPSEMGKARQAGAKNEKEVIAAMEALTLSGHEGETYSGVILDAKEHSGHIMLSDPAIMAPVEGEDLPVGERVEVDLTKADLEKRQVAFALARAA</sequence>
<proteinExistence type="predicted"/>
<dbReference type="InterPro" id="IPR050180">
    <property type="entry name" value="RNR_Ribonuclease"/>
</dbReference>
<dbReference type="EMBL" id="CP116394">
    <property type="protein sequence ID" value="WCE45811.1"/>
    <property type="molecule type" value="Genomic_DNA"/>
</dbReference>
<dbReference type="InterPro" id="IPR012340">
    <property type="entry name" value="NA-bd_OB-fold"/>
</dbReference>
<dbReference type="RefSeq" id="WP_082149296.1">
    <property type="nucleotide sequence ID" value="NZ_CP116394.1"/>
</dbReference>
<dbReference type="GO" id="GO:0003723">
    <property type="term" value="F:RNA binding"/>
    <property type="evidence" value="ECO:0007669"/>
    <property type="project" value="InterPro"/>
</dbReference>
<name>A0AB38XNA2_9ACTO</name>
<dbReference type="GO" id="GO:0000932">
    <property type="term" value="C:P-body"/>
    <property type="evidence" value="ECO:0007669"/>
    <property type="project" value="TreeGrafter"/>
</dbReference>
<dbReference type="PANTHER" id="PTHR23355">
    <property type="entry name" value="RIBONUCLEASE"/>
    <property type="match status" value="1"/>
</dbReference>
<feature type="domain" description="RNB" evidence="1">
    <location>
        <begin position="96"/>
        <end position="457"/>
    </location>
</feature>
<dbReference type="GO" id="GO:0006402">
    <property type="term" value="P:mRNA catabolic process"/>
    <property type="evidence" value="ECO:0007669"/>
    <property type="project" value="TreeGrafter"/>
</dbReference>
<evidence type="ECO:0000313" key="3">
    <source>
        <dbReference type="Proteomes" id="UP001211044"/>
    </source>
</evidence>
<evidence type="ECO:0000259" key="1">
    <source>
        <dbReference type="SMART" id="SM00955"/>
    </source>
</evidence>
<gene>
    <name evidence="2" type="ORF">PIG85_09220</name>
</gene>
<dbReference type="SUPFAM" id="SSF50249">
    <property type="entry name" value="Nucleic acid-binding proteins"/>
    <property type="match status" value="1"/>
</dbReference>
<reference evidence="2" key="1">
    <citation type="submission" date="2023-01" db="EMBL/GenBank/DDBJ databases">
        <title>Comparative Genomic Analysis of the Clinically-Derived Winkia Strain NY0527 Provides Evidence into the Taxonomic Reassignment of Winkia neuii and Characterizes Their Virulence Traits.</title>
        <authorList>
            <person name="Cai X."/>
            <person name="Peng Y."/>
            <person name="Li M."/>
            <person name="Qiu Y."/>
            <person name="Wang Y."/>
            <person name="Xu L."/>
            <person name="Hou Q."/>
        </authorList>
    </citation>
    <scope>NUCLEOTIDE SEQUENCE</scope>
    <source>
        <strain evidence="2">NY0527</strain>
    </source>
</reference>
<dbReference type="KEGG" id="wne:PIG85_09220"/>
<dbReference type="SMART" id="SM00955">
    <property type="entry name" value="RNB"/>
    <property type="match status" value="1"/>
</dbReference>
<dbReference type="GO" id="GO:0000175">
    <property type="term" value="F:3'-5'-RNA exonuclease activity"/>
    <property type="evidence" value="ECO:0007669"/>
    <property type="project" value="TreeGrafter"/>
</dbReference>
<dbReference type="InterPro" id="IPR040596">
    <property type="entry name" value="RNase_II_C_S1"/>
</dbReference>
<protein>
    <submittedName>
        <fullName evidence="2">RNB domain-containing ribonuclease</fullName>
    </submittedName>
</protein>
<dbReference type="AlphaFoldDB" id="A0AB38XNA2"/>